<keyword evidence="2" id="KW-1185">Reference proteome</keyword>
<evidence type="ECO:0008006" key="3">
    <source>
        <dbReference type="Google" id="ProtNLM"/>
    </source>
</evidence>
<organism evidence="1 2">
    <name type="scientific">Pseudonocardia parietis</name>
    <dbReference type="NCBI Taxonomy" id="570936"/>
    <lineage>
        <taxon>Bacteria</taxon>
        <taxon>Bacillati</taxon>
        <taxon>Actinomycetota</taxon>
        <taxon>Actinomycetes</taxon>
        <taxon>Pseudonocardiales</taxon>
        <taxon>Pseudonocardiaceae</taxon>
        <taxon>Pseudonocardia</taxon>
    </lineage>
</organism>
<name>A0ABS4W5V9_9PSEU</name>
<accession>A0ABS4W5V9</accession>
<dbReference type="Proteomes" id="UP001519295">
    <property type="component" value="Unassembled WGS sequence"/>
</dbReference>
<comment type="caution">
    <text evidence="1">The sequence shown here is derived from an EMBL/GenBank/DDBJ whole genome shotgun (WGS) entry which is preliminary data.</text>
</comment>
<dbReference type="EMBL" id="JAGINU010000002">
    <property type="protein sequence ID" value="MBP2371381.1"/>
    <property type="molecule type" value="Genomic_DNA"/>
</dbReference>
<proteinExistence type="predicted"/>
<evidence type="ECO:0000313" key="2">
    <source>
        <dbReference type="Proteomes" id="UP001519295"/>
    </source>
</evidence>
<reference evidence="1 2" key="1">
    <citation type="submission" date="2021-03" db="EMBL/GenBank/DDBJ databases">
        <title>Sequencing the genomes of 1000 actinobacteria strains.</title>
        <authorList>
            <person name="Klenk H.-P."/>
        </authorList>
    </citation>
    <scope>NUCLEOTIDE SEQUENCE [LARGE SCALE GENOMIC DNA]</scope>
    <source>
        <strain evidence="1 2">DSM 45256</strain>
    </source>
</reference>
<evidence type="ECO:0000313" key="1">
    <source>
        <dbReference type="EMBL" id="MBP2371381.1"/>
    </source>
</evidence>
<gene>
    <name evidence="1" type="ORF">JOF36_007154</name>
</gene>
<dbReference type="RefSeq" id="WP_210036568.1">
    <property type="nucleotide sequence ID" value="NZ_JAGINU010000002.1"/>
</dbReference>
<protein>
    <recommendedName>
        <fullName evidence="3">Pentapeptide repeat protein</fullName>
    </recommendedName>
</protein>
<sequence length="328" mass="36737">MAGLAATAGLYVGYRKQRNDEGNTLREQDRVFTERFGAAASLLEGGTAAARLAGIQSFVRLADDSPRDSFSCLSMVCSYLRLPIKLVPQKHDRRPYHVRVSDITTWEDASEWDVRRNALKLLLDRLSEQHDYEPLEYANLPQWDLREAVVIEPNFARRMFDCSIDFSEAVLIGPISFDRTTLGGRFNFQGCVFEADFDLSGVHFPNLYAPAFESCLFLQHAAYDRINSWGLMPTFSGSAFNGGAAFLWNLDLAFGYDDRIVGSTVELHLTECTFLGDVVLPGRAVDVRGSDFSDTSNVSLLPYENHSVTLPLLRTDSTTKWPAGFDLF</sequence>